<comment type="caution">
    <text evidence="1">The sequence shown here is derived from an EMBL/GenBank/DDBJ whole genome shotgun (WGS) entry which is preliminary data.</text>
</comment>
<sequence length="383" mass="43058">MSNTATPNQRSSLPHRLNEDNLCTYAPIPVHAISISSFHNPSLLTRLTTINHRFEIWDPPKITEDVDYRAEAPESCEAPCCYTPKTGDQRPDTECKVDIFEAAQIEQLGGIDHGGLVLILLLSGIICPVSTTDRVAKEMGKTHIGHMLLERMDVYWWNKSRLDDEFNHFNNVVATILEFNAEGYLKTKHPKIAHSLTAVWPHREISEYLHNSPGDTLDSIYPSLHGDYNVVDVLRLRLWGNCHMGWEYMDSVSLYRDCGCSIWQAIVGSIIHSPVASFDPDLNVIKSQFLRVQILSEVKGRRSKDGTLSTRVTFSLDGIAEVGRLPLEGRIVMLHVPEDVLDIMKTQNNVECHEHEDNMPADSETATLASVDEMEVTGMLQGL</sequence>
<dbReference type="EMBL" id="LATX01001039">
    <property type="protein sequence ID" value="KTB43953.1"/>
    <property type="molecule type" value="Genomic_DNA"/>
</dbReference>
<name>A0A0W0G5X1_MONRR</name>
<organism evidence="1 2">
    <name type="scientific">Moniliophthora roreri</name>
    <name type="common">Frosty pod rot fungus</name>
    <name type="synonym">Monilia roreri</name>
    <dbReference type="NCBI Taxonomy" id="221103"/>
    <lineage>
        <taxon>Eukaryota</taxon>
        <taxon>Fungi</taxon>
        <taxon>Dikarya</taxon>
        <taxon>Basidiomycota</taxon>
        <taxon>Agaricomycotina</taxon>
        <taxon>Agaricomycetes</taxon>
        <taxon>Agaricomycetidae</taxon>
        <taxon>Agaricales</taxon>
        <taxon>Marasmiineae</taxon>
        <taxon>Marasmiaceae</taxon>
        <taxon>Moniliophthora</taxon>
    </lineage>
</organism>
<accession>A0A0W0G5X1</accession>
<dbReference type="Proteomes" id="UP000054988">
    <property type="component" value="Unassembled WGS sequence"/>
</dbReference>
<gene>
    <name evidence="1" type="ORF">WG66_3471</name>
</gene>
<protein>
    <submittedName>
        <fullName evidence="1">Uncharacterized protein</fullName>
    </submittedName>
</protein>
<evidence type="ECO:0000313" key="1">
    <source>
        <dbReference type="EMBL" id="KTB43953.1"/>
    </source>
</evidence>
<proteinExistence type="predicted"/>
<reference evidence="1 2" key="1">
    <citation type="submission" date="2015-12" db="EMBL/GenBank/DDBJ databases">
        <title>Draft genome sequence of Moniliophthora roreri, the causal agent of frosty pod rot of cacao.</title>
        <authorList>
            <person name="Aime M.C."/>
            <person name="Diaz-Valderrama J.R."/>
            <person name="Kijpornyongpan T."/>
            <person name="Phillips-Mora W."/>
        </authorList>
    </citation>
    <scope>NUCLEOTIDE SEQUENCE [LARGE SCALE GENOMIC DNA]</scope>
    <source>
        <strain evidence="1 2">MCA 2952</strain>
    </source>
</reference>
<evidence type="ECO:0000313" key="2">
    <source>
        <dbReference type="Proteomes" id="UP000054988"/>
    </source>
</evidence>
<dbReference type="AlphaFoldDB" id="A0A0W0G5X1"/>